<keyword evidence="1" id="KW-0732">Signal</keyword>
<reference evidence="2 3" key="1">
    <citation type="submission" date="2020-08" db="EMBL/GenBank/DDBJ databases">
        <title>Genomic Encyclopedia of Type Strains, Phase IV (KMG-IV): sequencing the most valuable type-strain genomes for metagenomic binning, comparative biology and taxonomic classification.</title>
        <authorList>
            <person name="Goeker M."/>
        </authorList>
    </citation>
    <scope>NUCLEOTIDE SEQUENCE [LARGE SCALE GENOMIC DNA]</scope>
    <source>
        <strain evidence="2 3">DSM 12141</strain>
    </source>
</reference>
<organism evidence="2 3">
    <name type="scientific">Castellaniella defragrans</name>
    <name type="common">Alcaligenes defragrans</name>
    <dbReference type="NCBI Taxonomy" id="75697"/>
    <lineage>
        <taxon>Bacteria</taxon>
        <taxon>Pseudomonadati</taxon>
        <taxon>Pseudomonadota</taxon>
        <taxon>Betaproteobacteria</taxon>
        <taxon>Burkholderiales</taxon>
        <taxon>Alcaligenaceae</taxon>
        <taxon>Castellaniella</taxon>
    </lineage>
</organism>
<sequence>MKPRMIVLASFAALAMGVGMPSVAAMHGQNQTGGTDMMQAGQAPGSMGQGGQAGGMMGGQQGNITEGPHGGGGMAGGHGMQGGMMGNGMMGMMSACPAMVGAGLDSKTAMQMHGEMMRAMGDILVKYADKIQSSPAKP</sequence>
<gene>
    <name evidence="2" type="ORF">HNR28_003547</name>
</gene>
<evidence type="ECO:0000313" key="3">
    <source>
        <dbReference type="Proteomes" id="UP000541136"/>
    </source>
</evidence>
<dbReference type="RefSeq" id="WP_244978345.1">
    <property type="nucleotide sequence ID" value="NZ_JACHIB010000028.1"/>
</dbReference>
<evidence type="ECO:0000313" key="2">
    <source>
        <dbReference type="EMBL" id="MBB6085486.1"/>
    </source>
</evidence>
<accession>A0A7W9TS98</accession>
<proteinExistence type="predicted"/>
<name>A0A7W9TS98_CASDE</name>
<dbReference type="EMBL" id="JACHIB010000028">
    <property type="protein sequence ID" value="MBB6085486.1"/>
    <property type="molecule type" value="Genomic_DNA"/>
</dbReference>
<dbReference type="AlphaFoldDB" id="A0A7W9TS98"/>
<comment type="caution">
    <text evidence="2">The sequence shown here is derived from an EMBL/GenBank/DDBJ whole genome shotgun (WGS) entry which is preliminary data.</text>
</comment>
<evidence type="ECO:0000256" key="1">
    <source>
        <dbReference type="SAM" id="SignalP"/>
    </source>
</evidence>
<dbReference type="Proteomes" id="UP000541136">
    <property type="component" value="Unassembled WGS sequence"/>
</dbReference>
<feature type="signal peptide" evidence="1">
    <location>
        <begin position="1"/>
        <end position="24"/>
    </location>
</feature>
<feature type="chain" id="PRO_5030509055" description="DUF4175 domain-containing protein" evidence="1">
    <location>
        <begin position="25"/>
        <end position="138"/>
    </location>
</feature>
<protein>
    <recommendedName>
        <fullName evidence="4">DUF4175 domain-containing protein</fullName>
    </recommendedName>
</protein>
<evidence type="ECO:0008006" key="4">
    <source>
        <dbReference type="Google" id="ProtNLM"/>
    </source>
</evidence>